<evidence type="ECO:0000313" key="2">
    <source>
        <dbReference type="Proteomes" id="UP000186141"/>
    </source>
</evidence>
<name>A0A1N7QQE1_9RHOB</name>
<accession>A0A1N7QQE1</accession>
<dbReference type="Proteomes" id="UP000186141">
    <property type="component" value="Unassembled WGS sequence"/>
</dbReference>
<proteinExistence type="predicted"/>
<reference evidence="1 2" key="1">
    <citation type="submission" date="2017-01" db="EMBL/GenBank/DDBJ databases">
        <authorList>
            <person name="Mah S.A."/>
            <person name="Swanson W.J."/>
            <person name="Moy G.W."/>
            <person name="Vacquier V.D."/>
        </authorList>
    </citation>
    <scope>NUCLEOTIDE SEQUENCE [LARGE SCALE GENOMIC DNA]</scope>
    <source>
        <strain evidence="1 2">DSM 26375</strain>
    </source>
</reference>
<sequence>MKPSRKPAGTLSFPRARLKARKRSQITCVSTFQQGRVLFAALISSAQHVWKTFEKSSMLICPMNIVLLESLLDSDVSPPCDARSWVCSLSSKAAKRKSQGANLPFDFSRSSFSSEVSSSPRSTLRYWRETPIFSARVDRVKAAVPRGRPLYPSFHAIPLRMSVASLCAETERSVCVIRLRIRPVVGSMVVSPERDKTMSRANNILASKNTLLAAGVRTLR</sequence>
<dbReference type="AlphaFoldDB" id="A0A1N7QQE1"/>
<organism evidence="1 2">
    <name type="scientific">Gemmobacter megaterium</name>
    <dbReference type="NCBI Taxonomy" id="1086013"/>
    <lineage>
        <taxon>Bacteria</taxon>
        <taxon>Pseudomonadati</taxon>
        <taxon>Pseudomonadota</taxon>
        <taxon>Alphaproteobacteria</taxon>
        <taxon>Rhodobacterales</taxon>
        <taxon>Paracoccaceae</taxon>
        <taxon>Gemmobacter</taxon>
    </lineage>
</organism>
<protein>
    <submittedName>
        <fullName evidence="1">Uncharacterized protein</fullName>
    </submittedName>
</protein>
<dbReference type="EMBL" id="FTOT01000020">
    <property type="protein sequence ID" value="SIT25140.1"/>
    <property type="molecule type" value="Genomic_DNA"/>
</dbReference>
<keyword evidence="2" id="KW-1185">Reference proteome</keyword>
<gene>
    <name evidence="1" type="ORF">SAMN05421774_12016</name>
</gene>
<evidence type="ECO:0000313" key="1">
    <source>
        <dbReference type="EMBL" id="SIT25140.1"/>
    </source>
</evidence>